<dbReference type="AlphaFoldDB" id="A0AAW9PST6"/>
<reference evidence="3" key="1">
    <citation type="submission" date="2024-01" db="EMBL/GenBank/DDBJ databases">
        <title>Bank of Algae and Cyanobacteria of the Azores (BACA) strain genomes.</title>
        <authorList>
            <person name="Luz R."/>
            <person name="Cordeiro R."/>
            <person name="Fonseca A."/>
            <person name="Goncalves V."/>
        </authorList>
    </citation>
    <scope>NUCLEOTIDE SEQUENCE</scope>
    <source>
        <strain evidence="3">BACA0141</strain>
    </source>
</reference>
<comment type="caution">
    <text evidence="3">The sequence shown here is derived from an EMBL/GenBank/DDBJ whole genome shotgun (WGS) entry which is preliminary data.</text>
</comment>
<proteinExistence type="predicted"/>
<dbReference type="RefSeq" id="WP_330484581.1">
    <property type="nucleotide sequence ID" value="NZ_JAZBJZ010000065.1"/>
</dbReference>
<dbReference type="InterPro" id="IPR044946">
    <property type="entry name" value="Restrct_endonuc_typeI_TRD_sf"/>
</dbReference>
<dbReference type="GO" id="GO:0003677">
    <property type="term" value="F:DNA binding"/>
    <property type="evidence" value="ECO:0007669"/>
    <property type="project" value="UniProtKB-KW"/>
</dbReference>
<accession>A0AAW9PST6</accession>
<sequence length="85" mass="9798">MGNRLKKNVPVLRFPEFEGSCQAKTLEKLAAWSSGGTPSKDNPDYWNGDIPWINAFQYTLFNELLDEEYPYEGKLLYSQALYTLD</sequence>
<dbReference type="SUPFAM" id="SSF116734">
    <property type="entry name" value="DNA methylase specificity domain"/>
    <property type="match status" value="1"/>
</dbReference>
<evidence type="ECO:0000256" key="1">
    <source>
        <dbReference type="ARBA" id="ARBA00022747"/>
    </source>
</evidence>
<name>A0AAW9PST6_9CYAN</name>
<evidence type="ECO:0000313" key="3">
    <source>
        <dbReference type="EMBL" id="MEE3718149.1"/>
    </source>
</evidence>
<dbReference type="EMBL" id="JAZBJZ010000065">
    <property type="protein sequence ID" value="MEE3718149.1"/>
    <property type="molecule type" value="Genomic_DNA"/>
</dbReference>
<dbReference type="GO" id="GO:0009307">
    <property type="term" value="P:DNA restriction-modification system"/>
    <property type="evidence" value="ECO:0007669"/>
    <property type="project" value="UniProtKB-KW"/>
</dbReference>
<protein>
    <submittedName>
        <fullName evidence="3">Uncharacterized protein</fullName>
    </submittedName>
</protein>
<evidence type="ECO:0000313" key="4">
    <source>
        <dbReference type="Proteomes" id="UP001333818"/>
    </source>
</evidence>
<keyword evidence="4" id="KW-1185">Reference proteome</keyword>
<dbReference type="Proteomes" id="UP001333818">
    <property type="component" value="Unassembled WGS sequence"/>
</dbReference>
<keyword evidence="2" id="KW-0238">DNA-binding</keyword>
<evidence type="ECO:0000256" key="2">
    <source>
        <dbReference type="ARBA" id="ARBA00023125"/>
    </source>
</evidence>
<keyword evidence="1" id="KW-0680">Restriction system</keyword>
<organism evidence="3 4">
    <name type="scientific">Tumidithrix elongata BACA0141</name>
    <dbReference type="NCBI Taxonomy" id="2716417"/>
    <lineage>
        <taxon>Bacteria</taxon>
        <taxon>Bacillati</taxon>
        <taxon>Cyanobacteriota</taxon>
        <taxon>Cyanophyceae</taxon>
        <taxon>Pseudanabaenales</taxon>
        <taxon>Pseudanabaenaceae</taxon>
        <taxon>Tumidithrix</taxon>
        <taxon>Tumidithrix elongata</taxon>
    </lineage>
</organism>
<dbReference type="Gene3D" id="3.90.220.20">
    <property type="entry name" value="DNA methylase specificity domains"/>
    <property type="match status" value="1"/>
</dbReference>
<gene>
    <name evidence="3" type="ORF">V2H45_15520</name>
</gene>